<name>A0A7Y9XTY3_9SPHN</name>
<dbReference type="AlphaFoldDB" id="A0A7Y9XTY3"/>
<keyword evidence="1" id="KW-1133">Transmembrane helix</keyword>
<feature type="transmembrane region" description="Helical" evidence="1">
    <location>
        <begin position="124"/>
        <end position="145"/>
    </location>
</feature>
<evidence type="ECO:0000313" key="3">
    <source>
        <dbReference type="Proteomes" id="UP000522081"/>
    </source>
</evidence>
<dbReference type="Proteomes" id="UP000522081">
    <property type="component" value="Unassembled WGS sequence"/>
</dbReference>
<feature type="transmembrane region" description="Helical" evidence="1">
    <location>
        <begin position="308"/>
        <end position="325"/>
    </location>
</feature>
<keyword evidence="3" id="KW-1185">Reference proteome</keyword>
<feature type="transmembrane region" description="Helical" evidence="1">
    <location>
        <begin position="180"/>
        <end position="200"/>
    </location>
</feature>
<feature type="transmembrane region" description="Helical" evidence="1">
    <location>
        <begin position="237"/>
        <end position="258"/>
    </location>
</feature>
<organism evidence="2 3">
    <name type="scientific">Novosphingobium marinum</name>
    <dbReference type="NCBI Taxonomy" id="1514948"/>
    <lineage>
        <taxon>Bacteria</taxon>
        <taxon>Pseudomonadati</taxon>
        <taxon>Pseudomonadota</taxon>
        <taxon>Alphaproteobacteria</taxon>
        <taxon>Sphingomonadales</taxon>
        <taxon>Sphingomonadaceae</taxon>
        <taxon>Novosphingobium</taxon>
    </lineage>
</organism>
<accession>A0A7Y9XTY3</accession>
<feature type="transmembrane region" description="Helical" evidence="1">
    <location>
        <begin position="26"/>
        <end position="46"/>
    </location>
</feature>
<dbReference type="EMBL" id="JACBZF010000001">
    <property type="protein sequence ID" value="NYH94382.1"/>
    <property type="molecule type" value="Genomic_DNA"/>
</dbReference>
<keyword evidence="1" id="KW-0812">Transmembrane</keyword>
<sequence>MAGTAAISSDGRGGLRHARLPSDRASAWRAWAAVWFLAFAILTRLWTLGDLSYQEDELLFFLVGQRMHDGMLPYVDLWDRKPPGLFAFFYLLAAISSSISVVHVAASLSVAATGYVIALLAREFASAFGAVAAGTVYAAAILQFGGAGGQAAVFYNLAIAISALLVLRKSGELRRGRIDHACYLAMVLAGIAISFKQTAIFEGGFLGLYILWLLRSSGFSAASLVKRGARLALAGALPMLAFTLFFALQGHFAEFWHAMVTANLAKQYDAGGNWTGRLAIFAIELAPLLVVAVLSLHRLGQLAHPQFPFLYGWLAAAAAGFLAVPNLIDHYVLPLLVPLSLAGAAFFSRRMVGPTVAAGLIALYLSAVPVTDFGRGFRSASEMTALAARIEAADPAPRLLVFDGPVYLYQLTGSHPVSPLIFPLHTNYLPERNVSHVDTATAFQSMLAARPTTVVWRKREGADLYNPETMALVRAYISARCRVSFDHRLQDLRGPYEITVHTGCGRSEGKTG</sequence>
<protein>
    <recommendedName>
        <fullName evidence="4">Glycosyltransferase RgtA/B/C/D-like domain-containing protein</fullName>
    </recommendedName>
</protein>
<comment type="caution">
    <text evidence="2">The sequence shown here is derived from an EMBL/GenBank/DDBJ whole genome shotgun (WGS) entry which is preliminary data.</text>
</comment>
<evidence type="ECO:0008006" key="4">
    <source>
        <dbReference type="Google" id="ProtNLM"/>
    </source>
</evidence>
<reference evidence="2 3" key="1">
    <citation type="submission" date="2020-07" db="EMBL/GenBank/DDBJ databases">
        <title>Genomic Encyclopedia of Type Strains, Phase IV (KMG-IV): sequencing the most valuable type-strain genomes for metagenomic binning, comparative biology and taxonomic classification.</title>
        <authorList>
            <person name="Goeker M."/>
        </authorList>
    </citation>
    <scope>NUCLEOTIDE SEQUENCE [LARGE SCALE GENOMIC DNA]</scope>
    <source>
        <strain evidence="2 3">DSM 29043</strain>
    </source>
</reference>
<dbReference type="RefSeq" id="WP_179406307.1">
    <property type="nucleotide sequence ID" value="NZ_BMGF01000001.1"/>
</dbReference>
<feature type="transmembrane region" description="Helical" evidence="1">
    <location>
        <begin position="87"/>
        <end position="117"/>
    </location>
</feature>
<feature type="transmembrane region" description="Helical" evidence="1">
    <location>
        <begin position="206"/>
        <end position="225"/>
    </location>
</feature>
<feature type="transmembrane region" description="Helical" evidence="1">
    <location>
        <begin position="151"/>
        <end position="168"/>
    </location>
</feature>
<evidence type="ECO:0000256" key="1">
    <source>
        <dbReference type="SAM" id="Phobius"/>
    </source>
</evidence>
<evidence type="ECO:0000313" key="2">
    <source>
        <dbReference type="EMBL" id="NYH94382.1"/>
    </source>
</evidence>
<gene>
    <name evidence="2" type="ORF">FHS75_000687</name>
</gene>
<proteinExistence type="predicted"/>
<feature type="transmembrane region" description="Helical" evidence="1">
    <location>
        <begin position="278"/>
        <end position="296"/>
    </location>
</feature>
<keyword evidence="1" id="KW-0472">Membrane</keyword>